<sequence length="124" mass="13627">MLKIKDPELAKFADELRLPPEVNLFDVNFGIAADKYGSAIVLVHLCVPASKNPDGLRPIATTVAHALKKSELGAHTGTLYVTDTGSAKVKYRAYLVDHDFQAHPWDGTPSPEAELARWEIYDVP</sequence>
<gene>
    <name evidence="1" type="ORF">ABZ507_04250</name>
</gene>
<name>A0ABV2X5B2_9NOCA</name>
<evidence type="ECO:0000313" key="2">
    <source>
        <dbReference type="Proteomes" id="UP001550535"/>
    </source>
</evidence>
<evidence type="ECO:0000313" key="1">
    <source>
        <dbReference type="EMBL" id="MEU2121024.1"/>
    </source>
</evidence>
<dbReference type="RefSeq" id="WP_157114688.1">
    <property type="nucleotide sequence ID" value="NZ_JBEYBR010000006.1"/>
</dbReference>
<accession>A0ABV2X5B2</accession>
<reference evidence="1 2" key="1">
    <citation type="submission" date="2024-06" db="EMBL/GenBank/DDBJ databases">
        <title>The Natural Products Discovery Center: Release of the First 8490 Sequenced Strains for Exploring Actinobacteria Biosynthetic Diversity.</title>
        <authorList>
            <person name="Kalkreuter E."/>
            <person name="Kautsar S.A."/>
            <person name="Yang D."/>
            <person name="Bader C.D."/>
            <person name="Teijaro C.N."/>
            <person name="Fluegel L."/>
            <person name="Davis C.M."/>
            <person name="Simpson J.R."/>
            <person name="Lauterbach L."/>
            <person name="Steele A.D."/>
            <person name="Gui C."/>
            <person name="Meng S."/>
            <person name="Li G."/>
            <person name="Viehrig K."/>
            <person name="Ye F."/>
            <person name="Su P."/>
            <person name="Kiefer A.F."/>
            <person name="Nichols A."/>
            <person name="Cepeda A.J."/>
            <person name="Yan W."/>
            <person name="Fan B."/>
            <person name="Jiang Y."/>
            <person name="Adhikari A."/>
            <person name="Zheng C.-J."/>
            <person name="Schuster L."/>
            <person name="Cowan T.M."/>
            <person name="Smanski M.J."/>
            <person name="Chevrette M.G."/>
            <person name="De Carvalho L.P.S."/>
            <person name="Shen B."/>
        </authorList>
    </citation>
    <scope>NUCLEOTIDE SEQUENCE [LARGE SCALE GENOMIC DNA]</scope>
    <source>
        <strain evidence="1 2">NPDC019434</strain>
    </source>
</reference>
<keyword evidence="2" id="KW-1185">Reference proteome</keyword>
<dbReference type="Proteomes" id="UP001550535">
    <property type="component" value="Unassembled WGS sequence"/>
</dbReference>
<protein>
    <submittedName>
        <fullName evidence="1">Uncharacterized protein</fullName>
    </submittedName>
</protein>
<comment type="caution">
    <text evidence="1">The sequence shown here is derived from an EMBL/GenBank/DDBJ whole genome shotgun (WGS) entry which is preliminary data.</text>
</comment>
<dbReference type="EMBL" id="JBEYBR010000006">
    <property type="protein sequence ID" value="MEU2121024.1"/>
    <property type="molecule type" value="Genomic_DNA"/>
</dbReference>
<organism evidence="1 2">
    <name type="scientific">Nocardia niwae</name>
    <dbReference type="NCBI Taxonomy" id="626084"/>
    <lineage>
        <taxon>Bacteria</taxon>
        <taxon>Bacillati</taxon>
        <taxon>Actinomycetota</taxon>
        <taxon>Actinomycetes</taxon>
        <taxon>Mycobacteriales</taxon>
        <taxon>Nocardiaceae</taxon>
        <taxon>Nocardia</taxon>
    </lineage>
</organism>
<proteinExistence type="predicted"/>